<dbReference type="InterPro" id="IPR056079">
    <property type="entry name" value="DUF7662"/>
</dbReference>
<name>A0A1H8AV67_9BACI</name>
<dbReference type="RefSeq" id="WP_090743975.1">
    <property type="nucleotide sequence ID" value="NZ_FOBW01000005.1"/>
</dbReference>
<proteinExistence type="predicted"/>
<evidence type="ECO:0000313" key="3">
    <source>
        <dbReference type="Proteomes" id="UP000198553"/>
    </source>
</evidence>
<evidence type="ECO:0000313" key="2">
    <source>
        <dbReference type="EMBL" id="SEM74453.1"/>
    </source>
</evidence>
<accession>A0A1H8AV67</accession>
<keyword evidence="3" id="KW-1185">Reference proteome</keyword>
<gene>
    <name evidence="2" type="ORF">SAMN05192533_105164</name>
</gene>
<sequence>MYNGKYIKLYEYLKQKSKEASEQKLTFTEIEEILQFNLPKSAYNYPAWWANELHGTHSHARSWIDAGWKTSEVRMGDQITFLLKKKDITEKKFVEALNEKCKKLMEFKVYTYNCDSNRLMDFEAEVDLKGEKIYLRCEAKIGTKPNGIASNDRPNSVHKLFGLILKGRSLPRATESTDYKDAFAFVIPKRDFEYYQGRYEEIHDDWVLFGSIFNCKFVITFDEKTQILEFYKWDKCWMEEEVYASY</sequence>
<dbReference type="OrthoDB" id="1551455at2"/>
<dbReference type="Proteomes" id="UP000198553">
    <property type="component" value="Unassembled WGS sequence"/>
</dbReference>
<feature type="domain" description="DUF7662" evidence="1">
    <location>
        <begin position="6"/>
        <end position="82"/>
    </location>
</feature>
<dbReference type="Pfam" id="PF24698">
    <property type="entry name" value="DUF7662"/>
    <property type="match status" value="1"/>
</dbReference>
<evidence type="ECO:0000259" key="1">
    <source>
        <dbReference type="Pfam" id="PF24698"/>
    </source>
</evidence>
<dbReference type="EMBL" id="FOBW01000005">
    <property type="protein sequence ID" value="SEM74453.1"/>
    <property type="molecule type" value="Genomic_DNA"/>
</dbReference>
<dbReference type="AlphaFoldDB" id="A0A1H8AV67"/>
<reference evidence="3" key="1">
    <citation type="submission" date="2016-10" db="EMBL/GenBank/DDBJ databases">
        <authorList>
            <person name="Varghese N."/>
            <person name="Submissions S."/>
        </authorList>
    </citation>
    <scope>NUCLEOTIDE SEQUENCE [LARGE SCALE GENOMIC DNA]</scope>
    <source>
        <strain evidence="3">B48,IBRC-M 10115,DSM 25386,CECT 8001</strain>
    </source>
</reference>
<dbReference type="STRING" id="930146.SAMN05192533_105164"/>
<protein>
    <recommendedName>
        <fullName evidence="1">DUF7662 domain-containing protein</fullName>
    </recommendedName>
</protein>
<organism evidence="2 3">
    <name type="scientific">Mesobacillus persicus</name>
    <dbReference type="NCBI Taxonomy" id="930146"/>
    <lineage>
        <taxon>Bacteria</taxon>
        <taxon>Bacillati</taxon>
        <taxon>Bacillota</taxon>
        <taxon>Bacilli</taxon>
        <taxon>Bacillales</taxon>
        <taxon>Bacillaceae</taxon>
        <taxon>Mesobacillus</taxon>
    </lineage>
</organism>